<dbReference type="CDD" id="cd16917">
    <property type="entry name" value="HATPase_UhpB-NarQ-NarX-like"/>
    <property type="match status" value="1"/>
</dbReference>
<dbReference type="Gene3D" id="3.30.565.10">
    <property type="entry name" value="Histidine kinase-like ATPase, C-terminal domain"/>
    <property type="match status" value="1"/>
</dbReference>
<keyword evidence="3" id="KW-0597">Phosphoprotein</keyword>
<feature type="transmembrane region" description="Helical" evidence="10">
    <location>
        <begin position="12"/>
        <end position="33"/>
    </location>
</feature>
<gene>
    <name evidence="12" type="ORF">HDG69_000342</name>
</gene>
<evidence type="ECO:0000256" key="2">
    <source>
        <dbReference type="ARBA" id="ARBA00012438"/>
    </source>
</evidence>
<dbReference type="Pfam" id="PF07730">
    <property type="entry name" value="HisKA_3"/>
    <property type="match status" value="1"/>
</dbReference>
<feature type="transmembrane region" description="Helical" evidence="10">
    <location>
        <begin position="68"/>
        <end position="94"/>
    </location>
</feature>
<evidence type="ECO:0000256" key="8">
    <source>
        <dbReference type="ARBA" id="ARBA00023012"/>
    </source>
</evidence>
<dbReference type="SUPFAM" id="SSF55874">
    <property type="entry name" value="ATPase domain of HSP90 chaperone/DNA topoisomerase II/histidine kinase"/>
    <property type="match status" value="1"/>
</dbReference>
<name>A0ABX1ZYV2_9MICO</name>
<keyword evidence="5" id="KW-0547">Nucleotide-binding</keyword>
<reference evidence="12 13" key="1">
    <citation type="submission" date="2020-05" db="EMBL/GenBank/DDBJ databases">
        <title>Genomic Encyclopedia of Type Strains, Phase III (KMG-III): the genomes of soil and plant-associated and newly described type strains.</title>
        <authorList>
            <person name="Whitman W."/>
        </authorList>
    </citation>
    <scope>NUCLEOTIDE SEQUENCE [LARGE SCALE GENOMIC DNA]</scope>
    <source>
        <strain evidence="12 13">KCTC 19046</strain>
    </source>
</reference>
<evidence type="ECO:0000256" key="5">
    <source>
        <dbReference type="ARBA" id="ARBA00022741"/>
    </source>
</evidence>
<keyword evidence="10" id="KW-0472">Membrane</keyword>
<dbReference type="InterPro" id="IPR036890">
    <property type="entry name" value="HATPase_C_sf"/>
</dbReference>
<evidence type="ECO:0000256" key="7">
    <source>
        <dbReference type="ARBA" id="ARBA00022840"/>
    </source>
</evidence>
<evidence type="ECO:0000313" key="12">
    <source>
        <dbReference type="EMBL" id="NOV95789.1"/>
    </source>
</evidence>
<feature type="domain" description="Signal transduction histidine kinase subgroup 3 dimerisation and phosphoacceptor" evidence="11">
    <location>
        <begin position="204"/>
        <end position="268"/>
    </location>
</feature>
<dbReference type="InterPro" id="IPR011712">
    <property type="entry name" value="Sig_transdc_His_kin_sub3_dim/P"/>
</dbReference>
<protein>
    <recommendedName>
        <fullName evidence="2">histidine kinase</fullName>
        <ecNumber evidence="2">2.7.13.3</ecNumber>
    </recommendedName>
</protein>
<accession>A0ABX1ZYV2</accession>
<comment type="caution">
    <text evidence="12">The sequence shown here is derived from an EMBL/GenBank/DDBJ whole genome shotgun (WGS) entry which is preliminary data.</text>
</comment>
<sequence length="422" mass="45714">MDTSARRADLRTALLTFVGGLVTLQVGLVGLTPDLGLLTPVEPRPWWRVALLGAGCLLILAKRTHPLLALAGGVSVTLVDLAWGGSLAILLVLWDLLYAAALWSSRRARTALWTTAAVLSVAGAVVAGEATRSLQVFVFAGIQLGAILLVPMWWADNVRQKTELAELERARADEAARAAELERRRAADLDRLATARRHEAVQAERAAMARDLHDVVASHLSSIALHAGAALAGTPDTRRDREALDQVRHSAVESLTEMRSMIELLRADAPRDPVSAPERMDRLDRLVETARSWGHEVLVDDPDRLADEPWPTAVSQAMHRIVQEALTNVRKHAPGSAVRLTLRRSADGPLRLEVVNALSATTTQPLAPEVLSAGDGLLTMRERAEALGGTFSAVPTSTGPEHDPQDRWVVRVELPLHDRTVA</sequence>
<dbReference type="PANTHER" id="PTHR24421:SF10">
    <property type="entry name" value="NITRATE_NITRITE SENSOR PROTEIN NARQ"/>
    <property type="match status" value="1"/>
</dbReference>
<dbReference type="EC" id="2.7.13.3" evidence="2"/>
<keyword evidence="8" id="KW-0902">Two-component regulatory system</keyword>
<dbReference type="RefSeq" id="WP_171782056.1">
    <property type="nucleotide sequence ID" value="NZ_BAAAML010000002.1"/>
</dbReference>
<keyword evidence="6 12" id="KW-0418">Kinase</keyword>
<keyword evidence="13" id="KW-1185">Reference proteome</keyword>
<feature type="coiled-coil region" evidence="9">
    <location>
        <begin position="157"/>
        <end position="184"/>
    </location>
</feature>
<dbReference type="Gene3D" id="1.20.5.1930">
    <property type="match status" value="1"/>
</dbReference>
<dbReference type="InterPro" id="IPR050482">
    <property type="entry name" value="Sensor_HK_TwoCompSys"/>
</dbReference>
<evidence type="ECO:0000256" key="10">
    <source>
        <dbReference type="SAM" id="Phobius"/>
    </source>
</evidence>
<evidence type="ECO:0000256" key="4">
    <source>
        <dbReference type="ARBA" id="ARBA00022679"/>
    </source>
</evidence>
<keyword evidence="7" id="KW-0067">ATP-binding</keyword>
<keyword evidence="4" id="KW-0808">Transferase</keyword>
<feature type="transmembrane region" description="Helical" evidence="10">
    <location>
        <begin position="134"/>
        <end position="154"/>
    </location>
</feature>
<keyword evidence="10" id="KW-1133">Transmembrane helix</keyword>
<dbReference type="GO" id="GO:0016301">
    <property type="term" value="F:kinase activity"/>
    <property type="evidence" value="ECO:0007669"/>
    <property type="project" value="UniProtKB-KW"/>
</dbReference>
<evidence type="ECO:0000256" key="1">
    <source>
        <dbReference type="ARBA" id="ARBA00000085"/>
    </source>
</evidence>
<dbReference type="PANTHER" id="PTHR24421">
    <property type="entry name" value="NITRATE/NITRITE SENSOR PROTEIN NARX-RELATED"/>
    <property type="match status" value="1"/>
</dbReference>
<feature type="transmembrane region" description="Helical" evidence="10">
    <location>
        <begin position="110"/>
        <end position="127"/>
    </location>
</feature>
<keyword evidence="10" id="KW-0812">Transmembrane</keyword>
<evidence type="ECO:0000259" key="11">
    <source>
        <dbReference type="Pfam" id="PF07730"/>
    </source>
</evidence>
<evidence type="ECO:0000313" key="13">
    <source>
        <dbReference type="Proteomes" id="UP000757540"/>
    </source>
</evidence>
<keyword evidence="9" id="KW-0175">Coiled coil</keyword>
<dbReference type="EMBL" id="JABEZU010000001">
    <property type="protein sequence ID" value="NOV95789.1"/>
    <property type="molecule type" value="Genomic_DNA"/>
</dbReference>
<evidence type="ECO:0000256" key="6">
    <source>
        <dbReference type="ARBA" id="ARBA00022777"/>
    </source>
</evidence>
<proteinExistence type="predicted"/>
<evidence type="ECO:0000256" key="3">
    <source>
        <dbReference type="ARBA" id="ARBA00022553"/>
    </source>
</evidence>
<feature type="transmembrane region" description="Helical" evidence="10">
    <location>
        <begin position="45"/>
        <end position="61"/>
    </location>
</feature>
<organism evidence="12 13">
    <name type="scientific">Isoptericola halotolerans</name>
    <dbReference type="NCBI Taxonomy" id="300560"/>
    <lineage>
        <taxon>Bacteria</taxon>
        <taxon>Bacillati</taxon>
        <taxon>Actinomycetota</taxon>
        <taxon>Actinomycetes</taxon>
        <taxon>Micrococcales</taxon>
        <taxon>Promicromonosporaceae</taxon>
        <taxon>Isoptericola</taxon>
    </lineage>
</organism>
<evidence type="ECO:0000256" key="9">
    <source>
        <dbReference type="SAM" id="Coils"/>
    </source>
</evidence>
<dbReference type="Proteomes" id="UP000757540">
    <property type="component" value="Unassembled WGS sequence"/>
</dbReference>
<comment type="catalytic activity">
    <reaction evidence="1">
        <text>ATP + protein L-histidine = ADP + protein N-phospho-L-histidine.</text>
        <dbReference type="EC" id="2.7.13.3"/>
    </reaction>
</comment>